<organism evidence="3">
    <name type="scientific">Pundamilia nyererei</name>
    <dbReference type="NCBI Taxonomy" id="303518"/>
    <lineage>
        <taxon>Eukaryota</taxon>
        <taxon>Metazoa</taxon>
        <taxon>Chordata</taxon>
        <taxon>Craniata</taxon>
        <taxon>Vertebrata</taxon>
        <taxon>Euteleostomi</taxon>
        <taxon>Actinopterygii</taxon>
        <taxon>Neopterygii</taxon>
        <taxon>Teleostei</taxon>
        <taxon>Neoteleostei</taxon>
        <taxon>Acanthomorphata</taxon>
        <taxon>Ovalentaria</taxon>
        <taxon>Cichlomorphae</taxon>
        <taxon>Cichliformes</taxon>
        <taxon>Cichlidae</taxon>
        <taxon>African cichlids</taxon>
        <taxon>Pseudocrenilabrinae</taxon>
        <taxon>Haplochromini</taxon>
        <taxon>Pundamilia</taxon>
    </lineage>
</organism>
<dbReference type="InterPro" id="IPR016187">
    <property type="entry name" value="CTDL_fold"/>
</dbReference>
<dbReference type="PANTHER" id="PTHR45784">
    <property type="entry name" value="C-TYPE LECTIN DOMAIN FAMILY 20 MEMBER A-RELATED"/>
    <property type="match status" value="1"/>
</dbReference>
<evidence type="ECO:0000256" key="1">
    <source>
        <dbReference type="SAM" id="SignalP"/>
    </source>
</evidence>
<feature type="chain" id="PRO_5017259323" description="C-type lectin domain-containing protein" evidence="1">
    <location>
        <begin position="21"/>
        <end position="251"/>
    </location>
</feature>
<dbReference type="InterPro" id="IPR001304">
    <property type="entry name" value="C-type_lectin-like"/>
</dbReference>
<dbReference type="AlphaFoldDB" id="A0A3B4F748"/>
<evidence type="ECO:0000259" key="2">
    <source>
        <dbReference type="PROSITE" id="PS50041"/>
    </source>
</evidence>
<dbReference type="SMART" id="SM00034">
    <property type="entry name" value="CLECT"/>
    <property type="match status" value="1"/>
</dbReference>
<sequence length="251" mass="29655">MKISTLRLLILMGLFKMTLCTYFGNNYYVKERMTWSDTRKYCRDEYTDLSSIGNQYEEELFISYISSLASVQTLYWIGLYQDDSDNWKWSGGTNASFFNWDPQDPIDPNNRCVVENQAGWRKKNCEDKFFFFCFKSHLVLVKENKTWEEALEHCRIKGMELFSLRSYSDLIQVMATSRTAEINNMWTSLRYLAGNWLWVDRILADHQAKNQNEMPQCPTWTHRCGALSLDEQHLVSWDCADRLNFVCYNGA</sequence>
<proteinExistence type="predicted"/>
<feature type="signal peptide" evidence="1">
    <location>
        <begin position="1"/>
        <end position="20"/>
    </location>
</feature>
<reference evidence="3" key="1">
    <citation type="submission" date="2023-09" db="UniProtKB">
        <authorList>
            <consortium name="Ensembl"/>
        </authorList>
    </citation>
    <scope>IDENTIFICATION</scope>
</reference>
<dbReference type="STRING" id="303518.ENSPNYP00000005748"/>
<dbReference type="InterPro" id="IPR016186">
    <property type="entry name" value="C-type_lectin-like/link_sf"/>
</dbReference>
<dbReference type="GeneTree" id="ENSGT00940000163460"/>
<feature type="domain" description="C-type lectin" evidence="2">
    <location>
        <begin position="22"/>
        <end position="134"/>
    </location>
</feature>
<dbReference type="PROSITE" id="PS50041">
    <property type="entry name" value="C_TYPE_LECTIN_2"/>
    <property type="match status" value="2"/>
</dbReference>
<keyword evidence="1" id="KW-0732">Signal</keyword>
<dbReference type="Gene3D" id="3.10.100.10">
    <property type="entry name" value="Mannose-Binding Protein A, subunit A"/>
    <property type="match status" value="2"/>
</dbReference>
<feature type="domain" description="C-type lectin" evidence="2">
    <location>
        <begin position="129"/>
        <end position="248"/>
    </location>
</feature>
<dbReference type="SUPFAM" id="SSF56436">
    <property type="entry name" value="C-type lectin-like"/>
    <property type="match status" value="2"/>
</dbReference>
<dbReference type="Pfam" id="PF00059">
    <property type="entry name" value="Lectin_C"/>
    <property type="match status" value="2"/>
</dbReference>
<accession>A0A3B4F748</accession>
<dbReference type="Ensembl" id="ENSPNYT00000005896.1">
    <property type="protein sequence ID" value="ENSPNYP00000005748.1"/>
    <property type="gene ID" value="ENSPNYG00000004452.1"/>
</dbReference>
<evidence type="ECO:0000313" key="3">
    <source>
        <dbReference type="Ensembl" id="ENSPNYP00000005748.1"/>
    </source>
</evidence>
<name>A0A3B4F748_9CICH</name>
<protein>
    <recommendedName>
        <fullName evidence="2">C-type lectin domain-containing protein</fullName>
    </recommendedName>
</protein>
<dbReference type="PANTHER" id="PTHR45784:SF8">
    <property type="entry name" value="C-TYPE MANNOSE RECEPTOR 2-RELATED"/>
    <property type="match status" value="1"/>
</dbReference>